<sequence length="226" mass="23873">ALNPACAPGGNFDLSIFNLQLPIADSSGGVTTIPASELEGCDGFQDQYFFTNTADGSLGMKVPGTPAATGCVTTSGSSHCRTELREDSPSSWSPYDSVNRLSASLTVFDAGGSTCVGQIHIDDSISSKPVCELYYYDSGAIVMGVEQTTAGGNQVTTTVGSVPVGTAFSYEIRYENNELSVQINDDGFQVLSTYELDGPDSYFKVGNYLQGDSASDVHFYSIDITH</sequence>
<dbReference type="EMBL" id="MU032344">
    <property type="protein sequence ID" value="KAF3769491.1"/>
    <property type="molecule type" value="Genomic_DNA"/>
</dbReference>
<dbReference type="OrthoDB" id="77013at2759"/>
<proteinExistence type="predicted"/>
<gene>
    <name evidence="2" type="ORF">M406DRAFT_18892</name>
</gene>
<accession>A0A9P5CTJ3</accession>
<feature type="domain" description="Alginate lyase 2" evidence="1">
    <location>
        <begin position="12"/>
        <end position="226"/>
    </location>
</feature>
<keyword evidence="3" id="KW-1185">Reference proteome</keyword>
<organism evidence="2 3">
    <name type="scientific">Cryphonectria parasitica (strain ATCC 38755 / EP155)</name>
    <dbReference type="NCBI Taxonomy" id="660469"/>
    <lineage>
        <taxon>Eukaryota</taxon>
        <taxon>Fungi</taxon>
        <taxon>Dikarya</taxon>
        <taxon>Ascomycota</taxon>
        <taxon>Pezizomycotina</taxon>
        <taxon>Sordariomycetes</taxon>
        <taxon>Sordariomycetidae</taxon>
        <taxon>Diaporthales</taxon>
        <taxon>Cryphonectriaceae</taxon>
        <taxon>Cryphonectria-Endothia species complex</taxon>
        <taxon>Cryphonectria</taxon>
    </lineage>
</organism>
<dbReference type="Proteomes" id="UP000803844">
    <property type="component" value="Unassembled WGS sequence"/>
</dbReference>
<dbReference type="Pfam" id="PF08787">
    <property type="entry name" value="Alginate_lyase2"/>
    <property type="match status" value="1"/>
</dbReference>
<reference evidence="2" key="1">
    <citation type="journal article" date="2020" name="Phytopathology">
        <title>Genome sequence of the chestnut blight fungus Cryphonectria parasitica EP155: A fundamental resource for an archetypical invasive plant pathogen.</title>
        <authorList>
            <person name="Crouch J.A."/>
            <person name="Dawe A."/>
            <person name="Aerts A."/>
            <person name="Barry K."/>
            <person name="Churchill A.C.L."/>
            <person name="Grimwood J."/>
            <person name="Hillman B."/>
            <person name="Milgroom M.G."/>
            <person name="Pangilinan J."/>
            <person name="Smith M."/>
            <person name="Salamov A."/>
            <person name="Schmutz J."/>
            <person name="Yadav J."/>
            <person name="Grigoriev I.V."/>
            <person name="Nuss D."/>
        </authorList>
    </citation>
    <scope>NUCLEOTIDE SEQUENCE</scope>
    <source>
        <strain evidence="2">EP155</strain>
    </source>
</reference>
<feature type="non-terminal residue" evidence="2">
    <location>
        <position position="1"/>
    </location>
</feature>
<dbReference type="AlphaFoldDB" id="A0A9P5CTJ3"/>
<dbReference type="SUPFAM" id="SSF49899">
    <property type="entry name" value="Concanavalin A-like lectins/glucanases"/>
    <property type="match status" value="1"/>
</dbReference>
<feature type="non-terminal residue" evidence="2">
    <location>
        <position position="226"/>
    </location>
</feature>
<dbReference type="GeneID" id="63832562"/>
<dbReference type="InterPro" id="IPR014895">
    <property type="entry name" value="Alginate_lyase_2"/>
</dbReference>
<dbReference type="GO" id="GO:0016829">
    <property type="term" value="F:lyase activity"/>
    <property type="evidence" value="ECO:0007669"/>
    <property type="project" value="UniProtKB-KW"/>
</dbReference>
<dbReference type="RefSeq" id="XP_040780452.1">
    <property type="nucleotide sequence ID" value="XM_040915433.1"/>
</dbReference>
<protein>
    <submittedName>
        <fullName evidence="2">Family 7 polysaccharide lyase</fullName>
    </submittedName>
</protein>
<name>A0A9P5CTJ3_CRYP1</name>
<dbReference type="Gene3D" id="2.60.120.200">
    <property type="match status" value="1"/>
</dbReference>
<evidence type="ECO:0000313" key="3">
    <source>
        <dbReference type="Proteomes" id="UP000803844"/>
    </source>
</evidence>
<dbReference type="InterPro" id="IPR013320">
    <property type="entry name" value="ConA-like_dom_sf"/>
</dbReference>
<keyword evidence="2" id="KW-0456">Lyase</keyword>
<comment type="caution">
    <text evidence="2">The sequence shown here is derived from an EMBL/GenBank/DDBJ whole genome shotgun (WGS) entry which is preliminary data.</text>
</comment>
<evidence type="ECO:0000259" key="1">
    <source>
        <dbReference type="Pfam" id="PF08787"/>
    </source>
</evidence>
<evidence type="ECO:0000313" key="2">
    <source>
        <dbReference type="EMBL" id="KAF3769491.1"/>
    </source>
</evidence>